<evidence type="ECO:0000256" key="2">
    <source>
        <dbReference type="SAM" id="SignalP"/>
    </source>
</evidence>
<name>A0ABD3QEV1_9STRA</name>
<dbReference type="AlphaFoldDB" id="A0ABD3QEV1"/>
<organism evidence="3 4">
    <name type="scientific">Cyclotella atomus</name>
    <dbReference type="NCBI Taxonomy" id="382360"/>
    <lineage>
        <taxon>Eukaryota</taxon>
        <taxon>Sar</taxon>
        <taxon>Stramenopiles</taxon>
        <taxon>Ochrophyta</taxon>
        <taxon>Bacillariophyta</taxon>
        <taxon>Coscinodiscophyceae</taxon>
        <taxon>Thalassiosirophycidae</taxon>
        <taxon>Stephanodiscales</taxon>
        <taxon>Stephanodiscaceae</taxon>
        <taxon>Cyclotella</taxon>
    </lineage>
</organism>
<dbReference type="Proteomes" id="UP001530400">
    <property type="component" value="Unassembled WGS sequence"/>
</dbReference>
<proteinExistence type="predicted"/>
<evidence type="ECO:0000313" key="3">
    <source>
        <dbReference type="EMBL" id="KAL3798954.1"/>
    </source>
</evidence>
<reference evidence="3 4" key="1">
    <citation type="submission" date="2024-10" db="EMBL/GenBank/DDBJ databases">
        <title>Updated reference genomes for cyclostephanoid diatoms.</title>
        <authorList>
            <person name="Roberts W.R."/>
            <person name="Alverson A.J."/>
        </authorList>
    </citation>
    <scope>NUCLEOTIDE SEQUENCE [LARGE SCALE GENOMIC DNA]</scope>
    <source>
        <strain evidence="3 4">AJA010-31</strain>
    </source>
</reference>
<sequence>MKLLLASITLGAAAAQLTPARLRQQRGRELKGDAAAEPQPKESAKDEEMWSVESEFGQFIDLSISTSMSMSMVITDSPTPSPQTLTYPPTLNETMIPTFMPTAEGTISKSSKANKKELVAYSWDLPAEYTGYFEIYEGHPKGRSGTVEDLELIDVVELGTGTSGSASAFLQREEYTIVVVNQNQTVGYCCEGSQPGWIHFTYGGIEYDRRTKEYSEKKDRDVFIAEFHKKPHKIEVGDDGAFYEFTIRL</sequence>
<protein>
    <submittedName>
        <fullName evidence="3">Uncharacterized protein</fullName>
    </submittedName>
</protein>
<gene>
    <name evidence="3" type="ORF">ACHAWO_010168</name>
</gene>
<feature type="region of interest" description="Disordered" evidence="1">
    <location>
        <begin position="23"/>
        <end position="48"/>
    </location>
</feature>
<feature type="chain" id="PRO_5044767638" evidence="2">
    <location>
        <begin position="16"/>
        <end position="249"/>
    </location>
</feature>
<feature type="compositionally biased region" description="Basic and acidic residues" evidence="1">
    <location>
        <begin position="26"/>
        <end position="48"/>
    </location>
</feature>
<dbReference type="EMBL" id="JALLPJ020000198">
    <property type="protein sequence ID" value="KAL3798954.1"/>
    <property type="molecule type" value="Genomic_DNA"/>
</dbReference>
<comment type="caution">
    <text evidence="3">The sequence shown here is derived from an EMBL/GenBank/DDBJ whole genome shotgun (WGS) entry which is preliminary data.</text>
</comment>
<evidence type="ECO:0000256" key="1">
    <source>
        <dbReference type="SAM" id="MobiDB-lite"/>
    </source>
</evidence>
<feature type="signal peptide" evidence="2">
    <location>
        <begin position="1"/>
        <end position="15"/>
    </location>
</feature>
<keyword evidence="2" id="KW-0732">Signal</keyword>
<evidence type="ECO:0000313" key="4">
    <source>
        <dbReference type="Proteomes" id="UP001530400"/>
    </source>
</evidence>
<keyword evidence="4" id="KW-1185">Reference proteome</keyword>
<accession>A0ABD3QEV1</accession>